<dbReference type="InterPro" id="IPR036457">
    <property type="entry name" value="PPM-type-like_dom_sf"/>
</dbReference>
<comment type="similarity">
    <text evidence="4">Belongs to the PP2C family.</text>
</comment>
<dbReference type="Pfam" id="PF00481">
    <property type="entry name" value="PP2C"/>
    <property type="match status" value="2"/>
</dbReference>
<organism evidence="7 8">
    <name type="scientific">Ditylenchus destructor</name>
    <dbReference type="NCBI Taxonomy" id="166010"/>
    <lineage>
        <taxon>Eukaryota</taxon>
        <taxon>Metazoa</taxon>
        <taxon>Ecdysozoa</taxon>
        <taxon>Nematoda</taxon>
        <taxon>Chromadorea</taxon>
        <taxon>Rhabditida</taxon>
        <taxon>Tylenchina</taxon>
        <taxon>Tylenchomorpha</taxon>
        <taxon>Sphaerularioidea</taxon>
        <taxon>Anguinidae</taxon>
        <taxon>Anguininae</taxon>
        <taxon>Ditylenchus</taxon>
    </lineage>
</organism>
<feature type="domain" description="PPM-type phosphatase" evidence="6">
    <location>
        <begin position="174"/>
        <end position="547"/>
    </location>
</feature>
<feature type="region of interest" description="Disordered" evidence="5">
    <location>
        <begin position="1"/>
        <end position="26"/>
    </location>
</feature>
<feature type="compositionally biased region" description="Low complexity" evidence="5">
    <location>
        <begin position="1"/>
        <end position="16"/>
    </location>
</feature>
<evidence type="ECO:0000313" key="8">
    <source>
        <dbReference type="Proteomes" id="UP001201812"/>
    </source>
</evidence>
<dbReference type="SUPFAM" id="SSF81606">
    <property type="entry name" value="PP2C-like"/>
    <property type="match status" value="1"/>
</dbReference>
<dbReference type="Proteomes" id="UP001201812">
    <property type="component" value="Unassembled WGS sequence"/>
</dbReference>
<proteinExistence type="inferred from homology"/>
<evidence type="ECO:0000259" key="6">
    <source>
        <dbReference type="PROSITE" id="PS51746"/>
    </source>
</evidence>
<accession>A0AAD4N7X2</accession>
<dbReference type="PROSITE" id="PS51746">
    <property type="entry name" value="PPM_2"/>
    <property type="match status" value="1"/>
</dbReference>
<gene>
    <name evidence="7" type="ORF">DdX_08555</name>
</gene>
<dbReference type="InterPro" id="IPR015655">
    <property type="entry name" value="PP2C"/>
</dbReference>
<feature type="region of interest" description="Disordered" evidence="5">
    <location>
        <begin position="147"/>
        <end position="167"/>
    </location>
</feature>
<dbReference type="GO" id="GO:0004741">
    <property type="term" value="F:[pyruvate dehydrogenase (acetyl-transferring)]-phosphatase activity"/>
    <property type="evidence" value="ECO:0007669"/>
    <property type="project" value="TreeGrafter"/>
</dbReference>
<evidence type="ECO:0000256" key="1">
    <source>
        <dbReference type="ARBA" id="ARBA00022723"/>
    </source>
</evidence>
<name>A0AAD4N7X2_9BILA</name>
<keyword evidence="3 4" id="KW-0904">Protein phosphatase</keyword>
<keyword evidence="8" id="KW-1185">Reference proteome</keyword>
<dbReference type="PROSITE" id="PS01032">
    <property type="entry name" value="PPM_1"/>
    <property type="match status" value="1"/>
</dbReference>
<keyword evidence="2 4" id="KW-0378">Hydrolase</keyword>
<dbReference type="PANTHER" id="PTHR13832">
    <property type="entry name" value="PROTEIN PHOSPHATASE 2C"/>
    <property type="match status" value="1"/>
</dbReference>
<dbReference type="InterPro" id="IPR001932">
    <property type="entry name" value="PPM-type_phosphatase-like_dom"/>
</dbReference>
<evidence type="ECO:0000256" key="3">
    <source>
        <dbReference type="ARBA" id="ARBA00022912"/>
    </source>
</evidence>
<comment type="caution">
    <text evidence="7">The sequence shown here is derived from an EMBL/GenBank/DDBJ whole genome shotgun (WGS) entry which is preliminary data.</text>
</comment>
<dbReference type="PANTHER" id="PTHR13832:SF354">
    <property type="entry name" value="GM14138P"/>
    <property type="match status" value="1"/>
</dbReference>
<evidence type="ECO:0000256" key="4">
    <source>
        <dbReference type="RuleBase" id="RU003465"/>
    </source>
</evidence>
<evidence type="ECO:0000313" key="7">
    <source>
        <dbReference type="EMBL" id="KAI1714460.1"/>
    </source>
</evidence>
<dbReference type="GO" id="GO:0046872">
    <property type="term" value="F:metal ion binding"/>
    <property type="evidence" value="ECO:0007669"/>
    <property type="project" value="UniProtKB-KW"/>
</dbReference>
<reference evidence="7" key="1">
    <citation type="submission" date="2022-01" db="EMBL/GenBank/DDBJ databases">
        <title>Genome Sequence Resource for Two Populations of Ditylenchus destructor, the Migratory Endoparasitic Phytonematode.</title>
        <authorList>
            <person name="Zhang H."/>
            <person name="Lin R."/>
            <person name="Xie B."/>
        </authorList>
    </citation>
    <scope>NUCLEOTIDE SEQUENCE</scope>
    <source>
        <strain evidence="7">BazhouSP</strain>
    </source>
</reference>
<dbReference type="Gene3D" id="3.60.40.10">
    <property type="entry name" value="PPM-type phosphatase domain"/>
    <property type="match status" value="1"/>
</dbReference>
<dbReference type="SMART" id="SM00332">
    <property type="entry name" value="PP2Cc"/>
    <property type="match status" value="1"/>
</dbReference>
<dbReference type="GO" id="GO:0005739">
    <property type="term" value="C:mitochondrion"/>
    <property type="evidence" value="ECO:0007669"/>
    <property type="project" value="TreeGrafter"/>
</dbReference>
<evidence type="ECO:0000256" key="5">
    <source>
        <dbReference type="SAM" id="MobiDB-lite"/>
    </source>
</evidence>
<dbReference type="AlphaFoldDB" id="A0AAD4N7X2"/>
<evidence type="ECO:0000256" key="2">
    <source>
        <dbReference type="ARBA" id="ARBA00022801"/>
    </source>
</evidence>
<protein>
    <submittedName>
        <fullName evidence="7">Protein phosphatase 2C domain-containing protein</fullName>
    </submittedName>
</protein>
<dbReference type="EMBL" id="JAKKPZ010000013">
    <property type="protein sequence ID" value="KAI1714460.1"/>
    <property type="molecule type" value="Genomic_DNA"/>
</dbReference>
<dbReference type="CDD" id="cd00143">
    <property type="entry name" value="PP2Cc"/>
    <property type="match status" value="1"/>
</dbReference>
<sequence>MTPRSSNGNSSSPSENQETVPPPPKIGMVVDMAAESNVIAELLSAVSGNPATERQQQYAYTRPDFLHFSKEETQLSADHLIRPVLCPKFPLPVHAGYAEVINYGKSQENEDMATAKILNIEQQGYRAEKAIDLVEALKRTSTKPMDVSINAASGSKSNKKLEKRKSDEDILPLTRSFSSDEGPSAPRAECAYFAIFDGHAGSATAIMASKMLHELIKNRLSEVLESILHLSRRETIFGPSSKAKMDIDGADAMNDNANQATSSKDKTVITADNLVIGALEAAFVEMDDQIGSEKCTNRLPGGCATIVTLFFLNKIYVANAGDCRALLVSSNKYQPLSNDFSPIRERKRLQAIAYKNREIISQCFSRLEFSRYLTRKDLNHKVLYRDWYMDGWAAKTVKEADLKPPLISSRCRKSRLLNTIGVSRGLGDHHLMTVDDRIAIKPFLSPHPEVQVFDTRSLHSLTEKDVLVMASDGLWDVFSNQEVFDMVNKSLSSSAGDSDLDESTRYTLVAQELAAAARGDPVDNCRWKLVNGNMASSDDITVFVVPLKFAVNLCAEDGEDEDDEELLDV</sequence>
<dbReference type="InterPro" id="IPR000222">
    <property type="entry name" value="PP2C_BS"/>
</dbReference>
<keyword evidence="1" id="KW-0479">Metal-binding</keyword>